<protein>
    <recommendedName>
        <fullName evidence="3">Cysteine proteinase inhibitor</fullName>
    </recommendedName>
</protein>
<dbReference type="InterPro" id="IPR046350">
    <property type="entry name" value="Cystatin_sf"/>
</dbReference>
<dbReference type="GO" id="GO:0004869">
    <property type="term" value="F:cysteine-type endopeptidase inhibitor activity"/>
    <property type="evidence" value="ECO:0007669"/>
    <property type="project" value="UniProtKB-KW"/>
</dbReference>
<dbReference type="EMBL" id="BSYO01000034">
    <property type="protein sequence ID" value="GMH28311.1"/>
    <property type="molecule type" value="Genomic_DNA"/>
</dbReference>
<dbReference type="SUPFAM" id="SSF54403">
    <property type="entry name" value="Cystatin/monellin"/>
    <property type="match status" value="2"/>
</dbReference>
<dbReference type="InterPro" id="IPR000010">
    <property type="entry name" value="Cystatin_dom"/>
</dbReference>
<sequence>MNRTISVLLALVLLCSICEVGLCRYEIVTIKKVGGVSEDKGFENSAEIEDLGSFAVEEHNKRENALLVFARVLKVKEQVVAGKLYYLTLEAIDAGKKRIYEAKVWVKPWMKFRQLQEFKHVKDISSFTAADLGILLDGLGWREVPTHDPEVRDAANAAVKTIQQRSNSLLPYELLEILQAKAEVFKEFVKYDLLLKLKRGIRVEKLKVELHRNFNGNFVLKLVQDYTHDNV</sequence>
<dbReference type="Pfam" id="PF16845">
    <property type="entry name" value="SQAPI"/>
    <property type="match status" value="1"/>
</dbReference>
<evidence type="ECO:0000313" key="6">
    <source>
        <dbReference type="Proteomes" id="UP001279734"/>
    </source>
</evidence>
<gene>
    <name evidence="5" type="ORF">Nepgr_030154</name>
</gene>
<feature type="chain" id="PRO_5041768342" description="Cysteine proteinase inhibitor" evidence="3">
    <location>
        <begin position="24"/>
        <end position="231"/>
    </location>
</feature>
<keyword evidence="3" id="KW-0732">Signal</keyword>
<dbReference type="PROSITE" id="PS00287">
    <property type="entry name" value="CYSTATIN"/>
    <property type="match status" value="1"/>
</dbReference>
<keyword evidence="6" id="KW-1185">Reference proteome</keyword>
<dbReference type="CDD" id="cd00042">
    <property type="entry name" value="CY"/>
    <property type="match status" value="1"/>
</dbReference>
<feature type="domain" description="Cystatin" evidence="4">
    <location>
        <begin position="31"/>
        <end position="121"/>
    </location>
</feature>
<dbReference type="InterPro" id="IPR027214">
    <property type="entry name" value="Cystatin"/>
</dbReference>
<comment type="caution">
    <text evidence="5">The sequence shown here is derived from an EMBL/GenBank/DDBJ whole genome shotgun (WGS) entry which is preliminary data.</text>
</comment>
<name>A0AAD3TG79_NEPGR</name>
<evidence type="ECO:0000256" key="1">
    <source>
        <dbReference type="ARBA" id="ARBA00022690"/>
    </source>
</evidence>
<evidence type="ECO:0000313" key="5">
    <source>
        <dbReference type="EMBL" id="GMH28311.1"/>
    </source>
</evidence>
<proteinExistence type="inferred from homology"/>
<reference evidence="5" key="1">
    <citation type="submission" date="2023-05" db="EMBL/GenBank/DDBJ databases">
        <title>Nepenthes gracilis genome sequencing.</title>
        <authorList>
            <person name="Fukushima K."/>
        </authorList>
    </citation>
    <scope>NUCLEOTIDE SEQUENCE</scope>
    <source>
        <strain evidence="5">SING2019-196</strain>
    </source>
</reference>
<dbReference type="AlphaFoldDB" id="A0AAD3TG79"/>
<dbReference type="Proteomes" id="UP001279734">
    <property type="component" value="Unassembled WGS sequence"/>
</dbReference>
<dbReference type="PANTHER" id="PTHR11413:SF110">
    <property type="entry name" value="CYSTEINE PROTEINASE INHIBITOR 6"/>
    <property type="match status" value="1"/>
</dbReference>
<organism evidence="5 6">
    <name type="scientific">Nepenthes gracilis</name>
    <name type="common">Slender pitcher plant</name>
    <dbReference type="NCBI Taxonomy" id="150966"/>
    <lineage>
        <taxon>Eukaryota</taxon>
        <taxon>Viridiplantae</taxon>
        <taxon>Streptophyta</taxon>
        <taxon>Embryophyta</taxon>
        <taxon>Tracheophyta</taxon>
        <taxon>Spermatophyta</taxon>
        <taxon>Magnoliopsida</taxon>
        <taxon>eudicotyledons</taxon>
        <taxon>Gunneridae</taxon>
        <taxon>Pentapetalae</taxon>
        <taxon>Caryophyllales</taxon>
        <taxon>Nepenthaceae</taxon>
        <taxon>Nepenthes</taxon>
    </lineage>
</organism>
<evidence type="ECO:0000256" key="2">
    <source>
        <dbReference type="ARBA" id="ARBA00022704"/>
    </source>
</evidence>
<dbReference type="Gene3D" id="3.10.450.10">
    <property type="match status" value="2"/>
</dbReference>
<accession>A0AAD3TG79</accession>
<evidence type="ECO:0000256" key="3">
    <source>
        <dbReference type="RuleBase" id="RU362130"/>
    </source>
</evidence>
<feature type="signal peptide" evidence="3">
    <location>
        <begin position="1"/>
        <end position="23"/>
    </location>
</feature>
<dbReference type="SMART" id="SM00043">
    <property type="entry name" value="CY"/>
    <property type="match status" value="1"/>
</dbReference>
<comment type="similarity">
    <text evidence="3">Belongs to the cystatin family. Phytocystatin subfamily.</text>
</comment>
<evidence type="ECO:0000259" key="4">
    <source>
        <dbReference type="SMART" id="SM00043"/>
    </source>
</evidence>
<keyword evidence="1 3" id="KW-0646">Protease inhibitor</keyword>
<dbReference type="PANTHER" id="PTHR11413">
    <property type="entry name" value="CYSTATIN FAMILY MEMBER"/>
    <property type="match status" value="1"/>
</dbReference>
<keyword evidence="2 3" id="KW-0789">Thiol protease inhibitor</keyword>
<dbReference type="InterPro" id="IPR018073">
    <property type="entry name" value="Prot_inh_cystat_CS"/>
</dbReference>